<reference evidence="1 2" key="1">
    <citation type="submission" date="2016-10" db="EMBL/GenBank/DDBJ databases">
        <authorList>
            <person name="de Groot N.N."/>
        </authorList>
    </citation>
    <scope>NUCLEOTIDE SEQUENCE [LARGE SCALE GENOMIC DNA]</scope>
    <source>
        <strain evidence="1 2">DSM 28286</strain>
    </source>
</reference>
<sequence length="187" mass="21277">MFACLFFIAIFFMAGCRDDVREQELNKREQILLEKENQFALREADYQSLLKMRDSLLAKKDTIAPPGWPTQIEGLWNSKVVCTESNCSDYIVGDQRSDLWDFSSDSSQMVTKVISNNKLVRIYLAEYSNNQINLDFSTDSTAPKKVTMHVLLNETAPDKLKGTRTIAIDSACTAKFSVELNRVSNKE</sequence>
<accession>A0A1I5Z6V6</accession>
<gene>
    <name evidence="1" type="ORF">SAMN05444277_11716</name>
</gene>
<protein>
    <submittedName>
        <fullName evidence="1">Uncharacterized protein</fullName>
    </submittedName>
</protein>
<dbReference type="AlphaFoldDB" id="A0A1I5Z6V6"/>
<evidence type="ECO:0000313" key="1">
    <source>
        <dbReference type="EMBL" id="SFQ52075.1"/>
    </source>
</evidence>
<dbReference type="EMBL" id="FOXQ01000017">
    <property type="protein sequence ID" value="SFQ52075.1"/>
    <property type="molecule type" value="Genomic_DNA"/>
</dbReference>
<proteinExistence type="predicted"/>
<evidence type="ECO:0000313" key="2">
    <source>
        <dbReference type="Proteomes" id="UP000199031"/>
    </source>
</evidence>
<dbReference type="Proteomes" id="UP000199031">
    <property type="component" value="Unassembled WGS sequence"/>
</dbReference>
<dbReference type="STRING" id="1465490.SAMN05444277_11716"/>
<name>A0A1I5Z6V6_9BACT</name>
<dbReference type="OrthoDB" id="766447at2"/>
<keyword evidence="2" id="KW-1185">Reference proteome</keyword>
<organism evidence="1 2">
    <name type="scientific">Parafilimonas terrae</name>
    <dbReference type="NCBI Taxonomy" id="1465490"/>
    <lineage>
        <taxon>Bacteria</taxon>
        <taxon>Pseudomonadati</taxon>
        <taxon>Bacteroidota</taxon>
        <taxon>Chitinophagia</taxon>
        <taxon>Chitinophagales</taxon>
        <taxon>Chitinophagaceae</taxon>
        <taxon>Parafilimonas</taxon>
    </lineage>
</organism>